<evidence type="ECO:0000313" key="3">
    <source>
        <dbReference type="EMBL" id="GHH00481.1"/>
    </source>
</evidence>
<accession>A0A8J3ME36</accession>
<protein>
    <submittedName>
        <fullName evidence="3">Transposase</fullName>
    </submittedName>
</protein>
<reference evidence="3" key="1">
    <citation type="journal article" date="2014" name="Int. J. Syst. Evol. Microbiol.">
        <title>Complete genome sequence of Corynebacterium casei LMG S-19264T (=DSM 44701T), isolated from a smear-ripened cheese.</title>
        <authorList>
            <consortium name="US DOE Joint Genome Institute (JGI-PGF)"/>
            <person name="Walter F."/>
            <person name="Albersmeier A."/>
            <person name="Kalinowski J."/>
            <person name="Ruckert C."/>
        </authorList>
    </citation>
    <scope>NUCLEOTIDE SEQUENCE</scope>
    <source>
        <strain evidence="3">CGMCC 1.7081</strain>
    </source>
</reference>
<sequence>MDTIQAACAQLAGHQDRYVQKLSEVIEQADRQRDIECGKIQARLSKATSEIKTLRSELKRTRRQVEDLKAEVAEQTARTAELLHEQYSPKSETAKAKRRQGAMRADDQREGSDPALSRQFKSYAAVLPPRPRNRNGRGAKNWDSLERIEVPMEFPETCPCGCGGTIRNYDIDEKREVIPAKFYIAVRKYPRYRCRKDDVTVGTLFKPTLMPGVTSGTSMLAYLVTMRYGWGMPMYRIENMLNHSGITYHRATMCKQIGRLAAELWHVTSELQRHTLDDASRIFFDETVLKILRPGEGKTGHSYMYAAHRDDSSFGGNAPRSTMFFHRTSRSMAHIHGILGGKSLIVQHDGYAGYGRLGQLGTEVENIVSVECWVHARRNFIKAAQRMKSILPNEVVEIMSQIFEIESVLRGRTPDARLAYRKERSEEVIQRLYFRLRELSSSTLKQDRLRKAINYTLERWDSLTLRLCRILCLTRFFTPLGSGLRT</sequence>
<keyword evidence="4" id="KW-1185">Reference proteome</keyword>
<name>A0A8J3ME36_9RHOB</name>
<evidence type="ECO:0000313" key="4">
    <source>
        <dbReference type="Proteomes" id="UP000611500"/>
    </source>
</evidence>
<dbReference type="InterPro" id="IPR004291">
    <property type="entry name" value="Transposase_IS66_central"/>
</dbReference>
<reference evidence="3" key="2">
    <citation type="submission" date="2020-09" db="EMBL/GenBank/DDBJ databases">
        <authorList>
            <person name="Sun Q."/>
            <person name="Zhou Y."/>
        </authorList>
    </citation>
    <scope>NUCLEOTIDE SEQUENCE</scope>
    <source>
        <strain evidence="3">CGMCC 1.7081</strain>
    </source>
</reference>
<organism evidence="3 4">
    <name type="scientific">Pseudodonghicola xiamenensis</name>
    <dbReference type="NCBI Taxonomy" id="337702"/>
    <lineage>
        <taxon>Bacteria</taxon>
        <taxon>Pseudomonadati</taxon>
        <taxon>Pseudomonadota</taxon>
        <taxon>Alphaproteobacteria</taxon>
        <taxon>Rhodobacterales</taxon>
        <taxon>Paracoccaceae</taxon>
        <taxon>Pseudodonghicola</taxon>
    </lineage>
</organism>
<proteinExistence type="predicted"/>
<dbReference type="AlphaFoldDB" id="A0A8J3ME36"/>
<feature type="region of interest" description="Disordered" evidence="1">
    <location>
        <begin position="80"/>
        <end position="139"/>
    </location>
</feature>
<dbReference type="PANTHER" id="PTHR33678">
    <property type="entry name" value="BLL1576 PROTEIN"/>
    <property type="match status" value="1"/>
</dbReference>
<dbReference type="InterPro" id="IPR052344">
    <property type="entry name" value="Transposase-related"/>
</dbReference>
<dbReference type="RefSeq" id="WP_161629406.1">
    <property type="nucleotide sequence ID" value="NZ_BNAP01000026.1"/>
</dbReference>
<evidence type="ECO:0000256" key="1">
    <source>
        <dbReference type="SAM" id="MobiDB-lite"/>
    </source>
</evidence>
<dbReference type="PANTHER" id="PTHR33678:SF1">
    <property type="entry name" value="BLL1576 PROTEIN"/>
    <property type="match status" value="1"/>
</dbReference>
<comment type="caution">
    <text evidence="3">The sequence shown here is derived from an EMBL/GenBank/DDBJ whole genome shotgun (WGS) entry which is preliminary data.</text>
</comment>
<dbReference type="EMBL" id="BNAP01000026">
    <property type="protein sequence ID" value="GHH00481.1"/>
    <property type="molecule type" value="Genomic_DNA"/>
</dbReference>
<feature type="domain" description="Transposase IS66 central" evidence="2">
    <location>
        <begin position="215"/>
        <end position="465"/>
    </location>
</feature>
<evidence type="ECO:0000259" key="2">
    <source>
        <dbReference type="Pfam" id="PF03050"/>
    </source>
</evidence>
<gene>
    <name evidence="3" type="ORF">GCM10010961_37260</name>
</gene>
<dbReference type="NCBIfam" id="NF033517">
    <property type="entry name" value="transpos_IS66"/>
    <property type="match status" value="1"/>
</dbReference>
<dbReference type="Pfam" id="PF03050">
    <property type="entry name" value="DDE_Tnp_IS66"/>
    <property type="match status" value="1"/>
</dbReference>
<dbReference type="Proteomes" id="UP000611500">
    <property type="component" value="Unassembled WGS sequence"/>
</dbReference>